<feature type="compositionally biased region" description="Basic and acidic residues" evidence="2">
    <location>
        <begin position="368"/>
        <end position="382"/>
    </location>
</feature>
<accession>A0A2A2K702</accession>
<feature type="compositionally biased region" description="Gly residues" evidence="2">
    <location>
        <begin position="109"/>
        <end position="126"/>
    </location>
</feature>
<comment type="caution">
    <text evidence="3">The sequence shown here is derived from an EMBL/GenBank/DDBJ whole genome shotgun (WGS) entry which is preliminary data.</text>
</comment>
<organism evidence="3 4">
    <name type="scientific">Diploscapter pachys</name>
    <dbReference type="NCBI Taxonomy" id="2018661"/>
    <lineage>
        <taxon>Eukaryota</taxon>
        <taxon>Metazoa</taxon>
        <taxon>Ecdysozoa</taxon>
        <taxon>Nematoda</taxon>
        <taxon>Chromadorea</taxon>
        <taxon>Rhabditida</taxon>
        <taxon>Rhabditina</taxon>
        <taxon>Rhabditomorpha</taxon>
        <taxon>Rhabditoidea</taxon>
        <taxon>Rhabditidae</taxon>
        <taxon>Diploscapter</taxon>
    </lineage>
</organism>
<sequence>MAVSEPKHIQESADEIHIISHLSFTLDEDLKRPGVNLLIKASRLLIPDTVAIDTSGKDADHQYSSDAGQDGSGNGRDGSDGYAGESAGNVLIEADYIDHPENLEIISNGGRGSNGQDGGNGIDGQIGKGMTKNDLDKLFSPTAAYLDGFRDDRVKKVIDNIDRDLDTIIKAWWTGKDANTWLGVWENIKAKVITNLFGLDVSTSYQNNCIYVEAKLKSGMTMIFAWECGGVLKNCQSYLLVKGTNGSPGGDGGAAGKGGQGGFAGSITVDGEVTRGEAGENGSNGDRGKNGKNGKNGWDIGWLDYSVSGAFGADDWPKYRGTGEDTKLELRPYENNNSNRIACPYRRQQNYSNLYMEMVGARLEHPKQREATRSQQRQRDMQHQANATRKSNIDVSAMTQHQSNIFTAAEQMIATLRQSHQAACRMVQKSIELEQHQSQVKADMTVNRQVEYTQKRRKPKARAPLESKKTKPSWRNKRQVFLKKLFELVGKIDWNEEMVQKLCPKEECNIKCDDNFLRKVSQANWSSEFEQFLNFFTDEKENLEEKDFEELQTKKKQETRRVIRLRKENQTNWSDRFKQLFNFSTDGKQHFEEKDLEKLQKEKKQGARRVIRQFVLEIGENGEDKKIKALYEEYLDCLKKKDQNLTASEESLTKIDEKCLEGSSLLRRMLDLFD</sequence>
<name>A0A2A2K702_9BILA</name>
<feature type="region of interest" description="Disordered" evidence="2">
    <location>
        <begin position="274"/>
        <end position="293"/>
    </location>
</feature>
<keyword evidence="1" id="KW-0677">Repeat</keyword>
<dbReference type="PANTHER" id="PTHR24637">
    <property type="entry name" value="COLLAGEN"/>
    <property type="match status" value="1"/>
</dbReference>
<dbReference type="STRING" id="2018661.A0A2A2K702"/>
<feature type="region of interest" description="Disordered" evidence="2">
    <location>
        <begin position="105"/>
        <end position="126"/>
    </location>
</feature>
<feature type="region of interest" description="Disordered" evidence="2">
    <location>
        <begin position="55"/>
        <end position="84"/>
    </location>
</feature>
<dbReference type="AlphaFoldDB" id="A0A2A2K702"/>
<feature type="region of interest" description="Disordered" evidence="2">
    <location>
        <begin position="452"/>
        <end position="472"/>
    </location>
</feature>
<protein>
    <submittedName>
        <fullName evidence="3">Uncharacterized protein</fullName>
    </submittedName>
</protein>
<evidence type="ECO:0000256" key="1">
    <source>
        <dbReference type="ARBA" id="ARBA00022737"/>
    </source>
</evidence>
<evidence type="ECO:0000313" key="3">
    <source>
        <dbReference type="EMBL" id="PAV69757.1"/>
    </source>
</evidence>
<evidence type="ECO:0000256" key="2">
    <source>
        <dbReference type="SAM" id="MobiDB-lite"/>
    </source>
</evidence>
<dbReference type="Proteomes" id="UP000218231">
    <property type="component" value="Unassembled WGS sequence"/>
</dbReference>
<keyword evidence="4" id="KW-1185">Reference proteome</keyword>
<evidence type="ECO:0000313" key="4">
    <source>
        <dbReference type="Proteomes" id="UP000218231"/>
    </source>
</evidence>
<dbReference type="EMBL" id="LIAE01009436">
    <property type="protein sequence ID" value="PAV69757.1"/>
    <property type="molecule type" value="Genomic_DNA"/>
</dbReference>
<gene>
    <name evidence="3" type="ORF">WR25_22866</name>
</gene>
<feature type="region of interest" description="Disordered" evidence="2">
    <location>
        <begin position="368"/>
        <end position="389"/>
    </location>
</feature>
<proteinExistence type="predicted"/>
<dbReference type="OrthoDB" id="7735175at2759"/>
<reference evidence="3 4" key="1">
    <citation type="journal article" date="2017" name="Curr. Biol.">
        <title>Genome architecture and evolution of a unichromosomal asexual nematode.</title>
        <authorList>
            <person name="Fradin H."/>
            <person name="Zegar C."/>
            <person name="Gutwein M."/>
            <person name="Lucas J."/>
            <person name="Kovtun M."/>
            <person name="Corcoran D."/>
            <person name="Baugh L.R."/>
            <person name="Kiontke K."/>
            <person name="Gunsalus K."/>
            <person name="Fitch D.H."/>
            <person name="Piano F."/>
        </authorList>
    </citation>
    <scope>NUCLEOTIDE SEQUENCE [LARGE SCALE GENOMIC DNA]</scope>
    <source>
        <strain evidence="3">PF1309</strain>
    </source>
</reference>